<dbReference type="GO" id="GO:0032958">
    <property type="term" value="P:inositol phosphate biosynthetic process"/>
    <property type="evidence" value="ECO:0007669"/>
    <property type="project" value="InterPro"/>
</dbReference>
<dbReference type="EMBL" id="GEEE01014747">
    <property type="protein sequence ID" value="JAP48478.1"/>
    <property type="molecule type" value="Transcribed_RNA"/>
</dbReference>
<dbReference type="PANTHER" id="PTHR12400">
    <property type="entry name" value="INOSITOL POLYPHOSPHATE KINASE"/>
    <property type="match status" value="1"/>
</dbReference>
<dbReference type="Pfam" id="PF03770">
    <property type="entry name" value="IPK"/>
    <property type="match status" value="1"/>
</dbReference>
<feature type="compositionally biased region" description="Polar residues" evidence="9">
    <location>
        <begin position="370"/>
        <end position="383"/>
    </location>
</feature>
<evidence type="ECO:0000256" key="9">
    <source>
        <dbReference type="SAM" id="MobiDB-lite"/>
    </source>
</evidence>
<comment type="similarity">
    <text evidence="1 8">Belongs to the inositol phosphokinase (IPK) family.</text>
</comment>
<protein>
    <recommendedName>
        <fullName evidence="8">Kinase</fullName>
        <ecNumber evidence="8">2.7.-.-</ecNumber>
    </recommendedName>
</protein>
<dbReference type="Gene3D" id="3.30.470.160">
    <property type="entry name" value="Inositol polyphosphate kinase"/>
    <property type="match status" value="1"/>
</dbReference>
<keyword evidence="5" id="KW-0067">ATP-binding</keyword>
<dbReference type="EC" id="2.7.-.-" evidence="8"/>
<dbReference type="SUPFAM" id="SSF56104">
    <property type="entry name" value="SAICAR synthase-like"/>
    <property type="match status" value="1"/>
</dbReference>
<evidence type="ECO:0000256" key="8">
    <source>
        <dbReference type="RuleBase" id="RU363090"/>
    </source>
</evidence>
<gene>
    <name evidence="10" type="primary">IPMK</name>
    <name evidence="10" type="ORF">TR158112</name>
</gene>
<accession>A0A0X3P9U0</accession>
<dbReference type="GO" id="GO:0005634">
    <property type="term" value="C:nucleus"/>
    <property type="evidence" value="ECO:0007669"/>
    <property type="project" value="TreeGrafter"/>
</dbReference>
<organism evidence="10">
    <name type="scientific">Schistocephalus solidus</name>
    <name type="common">Tapeworm</name>
    <dbReference type="NCBI Taxonomy" id="70667"/>
    <lineage>
        <taxon>Eukaryota</taxon>
        <taxon>Metazoa</taxon>
        <taxon>Spiralia</taxon>
        <taxon>Lophotrochozoa</taxon>
        <taxon>Platyhelminthes</taxon>
        <taxon>Cestoda</taxon>
        <taxon>Eucestoda</taxon>
        <taxon>Diphyllobothriidea</taxon>
        <taxon>Diphyllobothriidae</taxon>
        <taxon>Schistocephalus</taxon>
    </lineage>
</organism>
<dbReference type="GO" id="GO:0008440">
    <property type="term" value="F:inositol-1,4,5-trisphosphate 3-kinase activity"/>
    <property type="evidence" value="ECO:0007669"/>
    <property type="project" value="TreeGrafter"/>
</dbReference>
<comment type="catalytic activity">
    <reaction evidence="7">
        <text>1D-myo-inositol 1,3,4,6-tetrakisphosphate + ATP = 1D-myo-inositol 1,3,4,5,6-pentakisphosphate + ADP + H(+)</text>
        <dbReference type="Rhea" id="RHEA:12717"/>
        <dbReference type="ChEBI" id="CHEBI:15378"/>
        <dbReference type="ChEBI" id="CHEBI:30616"/>
        <dbReference type="ChEBI" id="CHEBI:57660"/>
        <dbReference type="ChEBI" id="CHEBI:57733"/>
        <dbReference type="ChEBI" id="CHEBI:456216"/>
        <dbReference type="EC" id="2.7.1.140"/>
    </reaction>
</comment>
<dbReference type="GO" id="GO:0047326">
    <property type="term" value="F:inositol-1,3,4,6-tetrakisphosphate 5-kinase activity"/>
    <property type="evidence" value="ECO:0007669"/>
    <property type="project" value="RHEA"/>
</dbReference>
<dbReference type="InterPro" id="IPR038286">
    <property type="entry name" value="IPK_sf"/>
</dbReference>
<comment type="catalytic activity">
    <reaction evidence="6">
        <text>1D-myo-inositol 1,4,5-trisphosphate + 2 ATP = 1D-myo-inositol 1,3,4,5,6-pentakisphosphate + 2 ADP + 2 H(+)</text>
        <dbReference type="Rhea" id="RHEA:32359"/>
        <dbReference type="ChEBI" id="CHEBI:15378"/>
        <dbReference type="ChEBI" id="CHEBI:30616"/>
        <dbReference type="ChEBI" id="CHEBI:57733"/>
        <dbReference type="ChEBI" id="CHEBI:203600"/>
        <dbReference type="ChEBI" id="CHEBI:456216"/>
        <dbReference type="EC" id="2.7.1.151"/>
    </reaction>
</comment>
<reference evidence="10" key="1">
    <citation type="submission" date="2016-01" db="EMBL/GenBank/DDBJ databases">
        <title>Reference transcriptome for the parasite Schistocephalus solidus: insights into the molecular evolution of parasitism.</title>
        <authorList>
            <person name="Hebert F.O."/>
            <person name="Grambauer S."/>
            <person name="Barber I."/>
            <person name="Landry C.R."/>
            <person name="Aubin-Horth N."/>
        </authorList>
    </citation>
    <scope>NUCLEOTIDE SEQUENCE</scope>
</reference>
<keyword evidence="4 8" id="KW-0418">Kinase</keyword>
<feature type="region of interest" description="Disordered" evidence="9">
    <location>
        <begin position="362"/>
        <end position="383"/>
    </location>
</feature>
<evidence type="ECO:0000313" key="10">
    <source>
        <dbReference type="EMBL" id="JAP48478.1"/>
    </source>
</evidence>
<name>A0A0X3P9U0_SCHSO</name>
<keyword evidence="2 8" id="KW-0808">Transferase</keyword>
<evidence type="ECO:0000256" key="7">
    <source>
        <dbReference type="ARBA" id="ARBA00036525"/>
    </source>
</evidence>
<evidence type="ECO:0000256" key="4">
    <source>
        <dbReference type="ARBA" id="ARBA00022777"/>
    </source>
</evidence>
<evidence type="ECO:0000256" key="6">
    <source>
        <dbReference type="ARBA" id="ARBA00036164"/>
    </source>
</evidence>
<dbReference type="PANTHER" id="PTHR12400:SF51">
    <property type="entry name" value="INOSITOL POLYPHOSPHATE MULTIKINASE"/>
    <property type="match status" value="1"/>
</dbReference>
<evidence type="ECO:0000256" key="5">
    <source>
        <dbReference type="ARBA" id="ARBA00022840"/>
    </source>
</evidence>
<evidence type="ECO:0000256" key="3">
    <source>
        <dbReference type="ARBA" id="ARBA00022741"/>
    </source>
</evidence>
<evidence type="ECO:0000256" key="1">
    <source>
        <dbReference type="ARBA" id="ARBA00007374"/>
    </source>
</evidence>
<keyword evidence="3" id="KW-0547">Nucleotide-binding</keyword>
<evidence type="ECO:0000256" key="2">
    <source>
        <dbReference type="ARBA" id="ARBA00022679"/>
    </source>
</evidence>
<proteinExistence type="inferred from homology"/>
<dbReference type="AlphaFoldDB" id="A0A0X3P9U0"/>
<dbReference type="InterPro" id="IPR005522">
    <property type="entry name" value="IPK"/>
</dbReference>
<dbReference type="GO" id="GO:0005524">
    <property type="term" value="F:ATP binding"/>
    <property type="evidence" value="ECO:0007669"/>
    <property type="project" value="UniProtKB-KW"/>
</dbReference>
<dbReference type="GO" id="GO:0005737">
    <property type="term" value="C:cytoplasm"/>
    <property type="evidence" value="ECO:0007669"/>
    <property type="project" value="TreeGrafter"/>
</dbReference>
<sequence length="383" mass="42912">MECDSKKCDISDLADGITYKLLPLKVSSYTGQVGGFNPDKKRKFKFLYNHEDSTLYKIVNRRPKGFNEVRLYEEVFSSDCPLSALGLKRFLPAYRGLFYNPVTSRYFIGMEDILKDMEHPSACDIKVGRISYLPGDSEEKISTEKAKYVWREKLGFFITGMNVYDPESKSNAFYDISYGRSLEPSNIFEKGICVFLGRDPRRRSLLAHAFLPHLSQLAAWFESQTQYHFCASSFLLAYDCLSGDDDAVAGSSSTSTSCSHTPSSTRVHVRLIDFARWRRVDDGQHDTNFLYGLYRLIHFMRKAAFREQTVNSSHTVSDSSTTTTTTAGFTTASCSLQSFQVQAPSCVPRLLDGPSTGNGSGVGCRASFRPHSSASSESVTFQV</sequence>